<protein>
    <recommendedName>
        <fullName evidence="1">MOSC domain-containing protein</fullName>
    </recommendedName>
</protein>
<evidence type="ECO:0000313" key="3">
    <source>
        <dbReference type="Proteomes" id="UP000837857"/>
    </source>
</evidence>
<organism evidence="2 3">
    <name type="scientific">Iphiclides podalirius</name>
    <name type="common">scarce swallowtail</name>
    <dbReference type="NCBI Taxonomy" id="110791"/>
    <lineage>
        <taxon>Eukaryota</taxon>
        <taxon>Metazoa</taxon>
        <taxon>Ecdysozoa</taxon>
        <taxon>Arthropoda</taxon>
        <taxon>Hexapoda</taxon>
        <taxon>Insecta</taxon>
        <taxon>Pterygota</taxon>
        <taxon>Neoptera</taxon>
        <taxon>Endopterygota</taxon>
        <taxon>Lepidoptera</taxon>
        <taxon>Glossata</taxon>
        <taxon>Ditrysia</taxon>
        <taxon>Papilionoidea</taxon>
        <taxon>Papilionidae</taxon>
        <taxon>Papilioninae</taxon>
        <taxon>Iphiclides</taxon>
    </lineage>
</organism>
<evidence type="ECO:0000313" key="2">
    <source>
        <dbReference type="EMBL" id="CAH2071376.1"/>
    </source>
</evidence>
<feature type="domain" description="MOSC" evidence="1">
    <location>
        <begin position="179"/>
        <end position="241"/>
    </location>
</feature>
<dbReference type="EMBL" id="OW152818">
    <property type="protein sequence ID" value="CAH2071376.1"/>
    <property type="molecule type" value="Genomic_DNA"/>
</dbReference>
<dbReference type="PANTHER" id="PTHR14237">
    <property type="entry name" value="MOLYBDOPTERIN COFACTOR SULFURASE MOSC"/>
    <property type="match status" value="1"/>
</dbReference>
<dbReference type="Proteomes" id="UP000837857">
    <property type="component" value="Chromosome 6"/>
</dbReference>
<proteinExistence type="predicted"/>
<dbReference type="Gene3D" id="3.90.1150.10">
    <property type="entry name" value="Aspartate Aminotransferase, domain 1"/>
    <property type="match status" value="1"/>
</dbReference>
<reference evidence="2" key="1">
    <citation type="submission" date="2022-03" db="EMBL/GenBank/DDBJ databases">
        <authorList>
            <person name="Martin H S."/>
        </authorList>
    </citation>
    <scope>NUCLEOTIDE SEQUENCE</scope>
</reference>
<dbReference type="SUPFAM" id="SSF53383">
    <property type="entry name" value="PLP-dependent transferases"/>
    <property type="match status" value="1"/>
</dbReference>
<dbReference type="Pfam" id="PF03473">
    <property type="entry name" value="MOSC"/>
    <property type="match status" value="1"/>
</dbReference>
<name>A0ABN8IYI9_9NEOP</name>
<dbReference type="InterPro" id="IPR015422">
    <property type="entry name" value="PyrdxlP-dep_Trfase_small"/>
</dbReference>
<dbReference type="PROSITE" id="PS51340">
    <property type="entry name" value="MOSC"/>
    <property type="match status" value="1"/>
</dbReference>
<gene>
    <name evidence="2" type="ORF">IPOD504_LOCUS15095</name>
</gene>
<dbReference type="InterPro" id="IPR005302">
    <property type="entry name" value="MoCF_Sase_C"/>
</dbReference>
<evidence type="ECO:0000259" key="1">
    <source>
        <dbReference type="PROSITE" id="PS51340"/>
    </source>
</evidence>
<keyword evidence="3" id="KW-1185">Reference proteome</keyword>
<dbReference type="PANTHER" id="PTHR14237:SF80">
    <property type="entry name" value="MOLYBDENUM COFACTOR SULFURASE"/>
    <property type="match status" value="1"/>
</dbReference>
<accession>A0ABN8IYI9</accession>
<dbReference type="InterPro" id="IPR015424">
    <property type="entry name" value="PyrdxlP-dep_Trfase"/>
</dbReference>
<sequence>MDTIAHHTFYLAKDLYNQLNELQHPNGEKAVVLYMDTDFSDLETQGGIVTFNLLREDGSYVGYVEFQNMADLFNINVRTGCFCNSGSCQRHLTVSNKEMKEMYKAGHKCGDEIDLINGHPTGAIRMCMIKPEIDLKHKLLTLHFKGKTPITIPLDPNIENKSKSATPCTSKVCMDMVKGGNLIIDTTDELVEREWQKLTIGKHEFKVEGPCQRCHMICIDQETGEKTAEPLRTISEQFAVI</sequence>
<feature type="non-terminal residue" evidence="2">
    <location>
        <position position="241"/>
    </location>
</feature>